<evidence type="ECO:0000256" key="2">
    <source>
        <dbReference type="ARBA" id="ARBA00004613"/>
    </source>
</evidence>
<keyword evidence="13" id="KW-1185">Reference proteome</keyword>
<dbReference type="Pfam" id="PF21158">
    <property type="entry name" value="flgK_1st_1"/>
    <property type="match status" value="1"/>
</dbReference>
<evidence type="ECO:0000313" key="13">
    <source>
        <dbReference type="Proteomes" id="UP000317663"/>
    </source>
</evidence>
<dbReference type="InterPro" id="IPR002371">
    <property type="entry name" value="FlgK"/>
</dbReference>
<dbReference type="GO" id="GO:0005576">
    <property type="term" value="C:extracellular region"/>
    <property type="evidence" value="ECO:0007669"/>
    <property type="project" value="UniProtKB-SubCell"/>
</dbReference>
<feature type="domain" description="Flagellar basal body rod protein N-terminal" evidence="8">
    <location>
        <begin position="6"/>
        <end position="35"/>
    </location>
</feature>
<dbReference type="EMBL" id="RCZD01000001">
    <property type="protein sequence ID" value="TPG64794.1"/>
    <property type="molecule type" value="Genomic_DNA"/>
</dbReference>
<accession>A0A502GSE7</accession>
<evidence type="ECO:0000259" key="10">
    <source>
        <dbReference type="Pfam" id="PF21158"/>
    </source>
</evidence>
<name>A0A502GSE7_9GAMM</name>
<keyword evidence="12" id="KW-0966">Cell projection</keyword>
<keyword evidence="5 7" id="KW-0964">Secreted</keyword>
<dbReference type="InterPro" id="IPR049119">
    <property type="entry name" value="FlgK_D2-like"/>
</dbReference>
<keyword evidence="12" id="KW-0969">Cilium</keyword>
<dbReference type="GO" id="GO:0005198">
    <property type="term" value="F:structural molecule activity"/>
    <property type="evidence" value="ECO:0007669"/>
    <property type="project" value="UniProtKB-UniRule"/>
</dbReference>
<dbReference type="OrthoDB" id="9802553at2"/>
<evidence type="ECO:0000259" key="9">
    <source>
        <dbReference type="Pfam" id="PF06429"/>
    </source>
</evidence>
<dbReference type="InterPro" id="IPR001444">
    <property type="entry name" value="Flag_bb_rod_N"/>
</dbReference>
<proteinExistence type="inferred from homology"/>
<dbReference type="Proteomes" id="UP000317663">
    <property type="component" value="Unassembled WGS sequence"/>
</dbReference>
<feature type="domain" description="Flagellar hook-associated protein 1 D2-like" evidence="10">
    <location>
        <begin position="336"/>
        <end position="419"/>
    </location>
</feature>
<evidence type="ECO:0000256" key="3">
    <source>
        <dbReference type="ARBA" id="ARBA00009677"/>
    </source>
</evidence>
<feature type="domain" description="Flagellar basal-body/hook protein C-terminal" evidence="9">
    <location>
        <begin position="514"/>
        <end position="554"/>
    </location>
</feature>
<comment type="subcellular location">
    <subcellularLocation>
        <location evidence="1 7">Bacterial flagellum</location>
    </subcellularLocation>
    <subcellularLocation>
        <location evidence="2 7">Secreted</location>
    </subcellularLocation>
</comment>
<dbReference type="AlphaFoldDB" id="A0A502GSE7"/>
<organism evidence="12 13">
    <name type="scientific">Ewingella americana</name>
    <dbReference type="NCBI Taxonomy" id="41202"/>
    <lineage>
        <taxon>Bacteria</taxon>
        <taxon>Pseudomonadati</taxon>
        <taxon>Pseudomonadota</taxon>
        <taxon>Gammaproteobacteria</taxon>
        <taxon>Enterobacterales</taxon>
        <taxon>Yersiniaceae</taxon>
        <taxon>Ewingella</taxon>
    </lineage>
</organism>
<evidence type="ECO:0000259" key="8">
    <source>
        <dbReference type="Pfam" id="PF00460"/>
    </source>
</evidence>
<comment type="caution">
    <text evidence="12">The sequence shown here is derived from an EMBL/GenBank/DDBJ whole genome shotgun (WGS) entry which is preliminary data.</text>
</comment>
<dbReference type="Pfam" id="PF22638">
    <property type="entry name" value="FlgK_D1"/>
    <property type="match status" value="1"/>
</dbReference>
<keyword evidence="6 7" id="KW-0975">Bacterial flagellum</keyword>
<dbReference type="Pfam" id="PF06429">
    <property type="entry name" value="Flg_bbr_C"/>
    <property type="match status" value="1"/>
</dbReference>
<dbReference type="InterPro" id="IPR019776">
    <property type="entry name" value="Flagellar_basal_body_rod_CS"/>
</dbReference>
<evidence type="ECO:0000313" key="12">
    <source>
        <dbReference type="EMBL" id="TPG64794.1"/>
    </source>
</evidence>
<evidence type="ECO:0000256" key="1">
    <source>
        <dbReference type="ARBA" id="ARBA00004365"/>
    </source>
</evidence>
<sequence>MSNSLINTAMSGLNAAQAALSTVSNNIANVSVAGYNRQTAIIGQSNGTNTAVGYIGNGVNVSSINREYNAFVVNQLLGASTINSALTTQSTQAGQIDDLLSSTTTSLASTMQKFFTGLQTLTSNAGDSASRQAVLGQAQGMTGQFNSSAKYLSDMSNGVNQQITDNVNQINNFASQIAKLNSQITTTRGTTGQEPNALLDQRDQLVSQLNDVAGVTVTQQDGDAFNVSFANGVPLVQGSNTRTVVATPSSADTSKLTVGVTQPDGSVTEIAESRITTGALGGVLAFRKDNLEPAINQLGQLALTLGDSFNTVNKGGFDMNSQPGGNFFSFNQPATVSNTKNTGSAVLSVTYSDSSAVKASDYVMSYDGTAWTATRTSDGANITPTAGTDTSGNPTLNFDGLSISVTGTANAKDSFTVKTVSGVAGSLNLAITDSSKIAAASTVDATTGKIGASDNRNAQKLLDLQTAKLVEGKSTLSGAYASLVSNVGNQVSTLKTNNTAQTNIVTQLSAQQQSISGVNTDEEYGDLQRYQQYYLANAQVIQTASTIFDAIINIR</sequence>
<dbReference type="InterPro" id="IPR053927">
    <property type="entry name" value="FlgK_helical"/>
</dbReference>
<dbReference type="RefSeq" id="WP_140469881.1">
    <property type="nucleotide sequence ID" value="NZ_RCZD01000001.1"/>
</dbReference>
<evidence type="ECO:0000256" key="5">
    <source>
        <dbReference type="ARBA" id="ARBA00022525"/>
    </source>
</evidence>
<dbReference type="PANTHER" id="PTHR30033">
    <property type="entry name" value="FLAGELLAR HOOK-ASSOCIATED PROTEIN 1"/>
    <property type="match status" value="1"/>
</dbReference>
<dbReference type="PRINTS" id="PR01005">
    <property type="entry name" value="FLGHOOKAP1"/>
</dbReference>
<evidence type="ECO:0000259" key="11">
    <source>
        <dbReference type="Pfam" id="PF22638"/>
    </source>
</evidence>
<evidence type="ECO:0000256" key="4">
    <source>
        <dbReference type="ARBA" id="ARBA00016244"/>
    </source>
</evidence>
<protein>
    <recommendedName>
        <fullName evidence="4 7">Flagellar hook-associated protein 1</fullName>
        <shortName evidence="7">HAP1</shortName>
    </recommendedName>
</protein>
<reference evidence="12 13" key="1">
    <citation type="journal article" date="2019" name="Environ. Microbiol.">
        <title>Species interactions and distinct microbial communities in high Arctic permafrost affected cryosols are associated with the CH4 and CO2 gas fluxes.</title>
        <authorList>
            <person name="Altshuler I."/>
            <person name="Hamel J."/>
            <person name="Turney S."/>
            <person name="Magnuson E."/>
            <person name="Levesque R."/>
            <person name="Greer C."/>
            <person name="Whyte L.G."/>
        </authorList>
    </citation>
    <scope>NUCLEOTIDE SEQUENCE [LARGE SCALE GENOMIC DNA]</scope>
    <source>
        <strain evidence="12 13">E4</strain>
    </source>
</reference>
<dbReference type="GO" id="GO:0009424">
    <property type="term" value="C:bacterial-type flagellum hook"/>
    <property type="evidence" value="ECO:0007669"/>
    <property type="project" value="UniProtKB-UniRule"/>
</dbReference>
<dbReference type="InterPro" id="IPR010930">
    <property type="entry name" value="Flg_bb/hook_C_dom"/>
</dbReference>
<dbReference type="GO" id="GO:0044780">
    <property type="term" value="P:bacterial-type flagellum assembly"/>
    <property type="evidence" value="ECO:0007669"/>
    <property type="project" value="InterPro"/>
</dbReference>
<dbReference type="Pfam" id="PF00460">
    <property type="entry name" value="Flg_bb_rod"/>
    <property type="match status" value="1"/>
</dbReference>
<dbReference type="SUPFAM" id="SSF64518">
    <property type="entry name" value="Phase 1 flagellin"/>
    <property type="match status" value="1"/>
</dbReference>
<evidence type="ECO:0000256" key="6">
    <source>
        <dbReference type="ARBA" id="ARBA00023143"/>
    </source>
</evidence>
<feature type="domain" description="Flagellar hook-associated protein FlgK helical" evidence="11">
    <location>
        <begin position="94"/>
        <end position="328"/>
    </location>
</feature>
<dbReference type="PROSITE" id="PS00588">
    <property type="entry name" value="FLAGELLA_BB_ROD"/>
    <property type="match status" value="1"/>
</dbReference>
<dbReference type="NCBIfam" id="TIGR02492">
    <property type="entry name" value="flgK_ends"/>
    <property type="match status" value="1"/>
</dbReference>
<dbReference type="PANTHER" id="PTHR30033:SF1">
    <property type="entry name" value="FLAGELLAR HOOK-ASSOCIATED PROTEIN 1"/>
    <property type="match status" value="1"/>
</dbReference>
<gene>
    <name evidence="7 12" type="primary">flgK</name>
    <name evidence="12" type="ORF">EAH77_00650</name>
</gene>
<comment type="similarity">
    <text evidence="3 7">Belongs to the flagella basal body rod proteins family.</text>
</comment>
<evidence type="ECO:0000256" key="7">
    <source>
        <dbReference type="RuleBase" id="RU362065"/>
    </source>
</evidence>
<keyword evidence="12" id="KW-0282">Flagellum</keyword>